<protein>
    <submittedName>
        <fullName evidence="5">Uncharacterized protein</fullName>
    </submittedName>
</protein>
<evidence type="ECO:0000313" key="5">
    <source>
        <dbReference type="EnsemblMetazoa" id="XP_038074260.1"/>
    </source>
</evidence>
<dbReference type="GO" id="GO:0006631">
    <property type="term" value="P:fatty acid metabolic process"/>
    <property type="evidence" value="ECO:0007669"/>
    <property type="project" value="TreeGrafter"/>
</dbReference>
<proteinExistence type="inferred from homology"/>
<evidence type="ECO:0000256" key="1">
    <source>
        <dbReference type="ARBA" id="ARBA00006538"/>
    </source>
</evidence>
<sequence>MNGLLRQAIVGTLRTRSRIACAGQCANMTSIAVFPPSSFIDDTVSVVVSGLAPNTRVSLRSSVQDRDKVFQAVGHFEADGDGKVDLNAQQSLGGSYTGLEPMGLFWSLGPAPGQKRGIRFAKQDVTEPVEFTFAVYNEHLELPLLITAQPLAVTQTRRWYMKESEVDRIKIHSGKIRGILYKPKGPGPFPAVIDMFGLAGGVIEYRAAMLASKGIIALALPYFSYEDLPRSFHHLEFEYFEEATAWLSSQSFVSPNATGIVGTSFGGSIALEMAARLPQIKAVVATSCLPFFKTLLTYRGERTPSSHPPVDPEKGYMSKEGFAMKEMFTEDVCNLPDEELIDMQNSEARFLFVLGEDDQNVPAAEGARRTVQKMQSHNKTNYELLSYKGAGHLLEPPFQPAGRGIYNAPLDHVLDFGGEMKAHAHACQDVWSKTLSFLRRHLMTTEGDGHQLTSSSRISKL</sequence>
<dbReference type="OrthoDB" id="6347013at2759"/>
<dbReference type="InterPro" id="IPR016662">
    <property type="entry name" value="Acyl-CoA_thioEstase_long-chain"/>
</dbReference>
<dbReference type="InterPro" id="IPR042490">
    <property type="entry name" value="Thio_Ohase/BAAT_N"/>
</dbReference>
<dbReference type="GeneID" id="119742414"/>
<dbReference type="InterPro" id="IPR014940">
    <property type="entry name" value="BAAT_C"/>
</dbReference>
<feature type="domain" description="BAAT/Acyl-CoA thioester hydrolase C-terminal" evidence="4">
    <location>
        <begin position="236"/>
        <end position="443"/>
    </location>
</feature>
<dbReference type="OMA" id="WKTEANI"/>
<dbReference type="Gene3D" id="2.60.40.2240">
    <property type="entry name" value="Acyl-CoA thioester hydrolase/BAAT N-terminal domain"/>
    <property type="match status" value="1"/>
</dbReference>
<dbReference type="Pfam" id="PF08840">
    <property type="entry name" value="BAAT_C"/>
    <property type="match status" value="1"/>
</dbReference>
<dbReference type="PANTHER" id="PTHR10824:SF4">
    <property type="entry name" value="ACYL-COENZYME A THIOESTERASE 1-LIKE"/>
    <property type="match status" value="1"/>
</dbReference>
<dbReference type="Proteomes" id="UP000887568">
    <property type="component" value="Unplaced"/>
</dbReference>
<evidence type="ECO:0000256" key="2">
    <source>
        <dbReference type="PIRSR" id="PIRSR016521-1"/>
    </source>
</evidence>
<comment type="similarity">
    <text evidence="1">Belongs to the C/M/P thioester hydrolase family.</text>
</comment>
<dbReference type="GO" id="GO:0006637">
    <property type="term" value="P:acyl-CoA metabolic process"/>
    <property type="evidence" value="ECO:0007669"/>
    <property type="project" value="InterPro"/>
</dbReference>
<dbReference type="Pfam" id="PF04775">
    <property type="entry name" value="Bile_Hydr_Trans"/>
    <property type="match status" value="1"/>
</dbReference>
<feature type="domain" description="Acyl-CoA thioester hydrolase/bile acid-CoA amino acid N-acetyltransferase" evidence="3">
    <location>
        <begin position="41"/>
        <end position="171"/>
    </location>
</feature>
<dbReference type="InterPro" id="IPR029058">
    <property type="entry name" value="AB_hydrolase_fold"/>
</dbReference>
<dbReference type="PIRSF" id="PIRSF016521">
    <property type="entry name" value="Acyl-CoA_hydro"/>
    <property type="match status" value="1"/>
</dbReference>
<feature type="active site" description="Charge relay system" evidence="2">
    <location>
        <position position="358"/>
    </location>
</feature>
<feature type="active site" description="Charge relay system" evidence="2">
    <location>
        <position position="264"/>
    </location>
</feature>
<name>A0A914BEG4_PATMI</name>
<evidence type="ECO:0000259" key="4">
    <source>
        <dbReference type="Pfam" id="PF08840"/>
    </source>
</evidence>
<keyword evidence="6" id="KW-1185">Reference proteome</keyword>
<dbReference type="SUPFAM" id="SSF53474">
    <property type="entry name" value="alpha/beta-Hydrolases"/>
    <property type="match status" value="1"/>
</dbReference>
<dbReference type="FunFam" id="3.40.50.1820:FF:000024">
    <property type="entry name" value="acyl-coenzyme A thioesterase 4"/>
    <property type="match status" value="1"/>
</dbReference>
<reference evidence="5" key="1">
    <citation type="submission" date="2022-11" db="UniProtKB">
        <authorList>
            <consortium name="EnsemblMetazoa"/>
        </authorList>
    </citation>
    <scope>IDENTIFICATION</scope>
</reference>
<feature type="active site" description="Charge relay system" evidence="2">
    <location>
        <position position="392"/>
    </location>
</feature>
<accession>A0A914BEG4</accession>
<dbReference type="AlphaFoldDB" id="A0A914BEG4"/>
<dbReference type="GO" id="GO:0047617">
    <property type="term" value="F:fatty acyl-CoA hydrolase activity"/>
    <property type="evidence" value="ECO:0007669"/>
    <property type="project" value="TreeGrafter"/>
</dbReference>
<dbReference type="EnsemblMetazoa" id="XM_038218332.1">
    <property type="protein sequence ID" value="XP_038074260.1"/>
    <property type="gene ID" value="LOC119742414"/>
</dbReference>
<dbReference type="PANTHER" id="PTHR10824">
    <property type="entry name" value="ACYL-COENZYME A THIOESTERASE-RELATED"/>
    <property type="match status" value="1"/>
</dbReference>
<dbReference type="Gene3D" id="3.40.50.1820">
    <property type="entry name" value="alpha/beta hydrolase"/>
    <property type="match status" value="1"/>
</dbReference>
<dbReference type="InterPro" id="IPR006862">
    <property type="entry name" value="Thio_Ohase/aa_AcTrfase"/>
</dbReference>
<evidence type="ECO:0000259" key="3">
    <source>
        <dbReference type="Pfam" id="PF04775"/>
    </source>
</evidence>
<evidence type="ECO:0000313" key="6">
    <source>
        <dbReference type="Proteomes" id="UP000887568"/>
    </source>
</evidence>
<dbReference type="RefSeq" id="XP_038074260.1">
    <property type="nucleotide sequence ID" value="XM_038218332.1"/>
</dbReference>
<organism evidence="5 6">
    <name type="scientific">Patiria miniata</name>
    <name type="common">Bat star</name>
    <name type="synonym">Asterina miniata</name>
    <dbReference type="NCBI Taxonomy" id="46514"/>
    <lineage>
        <taxon>Eukaryota</taxon>
        <taxon>Metazoa</taxon>
        <taxon>Echinodermata</taxon>
        <taxon>Eleutherozoa</taxon>
        <taxon>Asterozoa</taxon>
        <taxon>Asteroidea</taxon>
        <taxon>Valvatacea</taxon>
        <taxon>Valvatida</taxon>
        <taxon>Asterinidae</taxon>
        <taxon>Patiria</taxon>
    </lineage>
</organism>